<evidence type="ECO:0000256" key="2">
    <source>
        <dbReference type="ARBA" id="ARBA00023136"/>
    </source>
</evidence>
<reference evidence="8 9" key="1">
    <citation type="submission" date="2024-01" db="EMBL/GenBank/DDBJ databases">
        <title>Pedobacter sp. nov., isolated from fresh soil.</title>
        <authorList>
            <person name="Le N.T.T."/>
        </authorList>
    </citation>
    <scope>NUCLEOTIDE SEQUENCE [LARGE SCALE GENOMIC DNA]</scope>
    <source>
        <strain evidence="8 9">KR3-3</strain>
    </source>
</reference>
<dbReference type="InterPro" id="IPR008969">
    <property type="entry name" value="CarboxyPept-like_regulatory"/>
</dbReference>
<keyword evidence="3" id="KW-0998">Cell outer membrane</keyword>
<dbReference type="Gene3D" id="2.170.130.10">
    <property type="entry name" value="TonB-dependent receptor, plug domain"/>
    <property type="match status" value="1"/>
</dbReference>
<dbReference type="InterPro" id="IPR012910">
    <property type="entry name" value="Plug_dom"/>
</dbReference>
<dbReference type="SUPFAM" id="SSF49464">
    <property type="entry name" value="Carboxypeptidase regulatory domain-like"/>
    <property type="match status" value="1"/>
</dbReference>
<dbReference type="PANTHER" id="PTHR40980">
    <property type="entry name" value="PLUG DOMAIN-CONTAINING PROTEIN"/>
    <property type="match status" value="1"/>
</dbReference>
<dbReference type="RefSeq" id="WP_330107890.1">
    <property type="nucleotide sequence ID" value="NZ_JAZDQT010000002.1"/>
</dbReference>
<feature type="domain" description="TonB-dependent receptor-like beta-barrel" evidence="6">
    <location>
        <begin position="377"/>
        <end position="873"/>
    </location>
</feature>
<name>A0ABU7I7U2_9SPHI</name>
<protein>
    <submittedName>
        <fullName evidence="8">TonB-dependent receptor</fullName>
    </submittedName>
</protein>
<dbReference type="Pfam" id="PF13715">
    <property type="entry name" value="CarbopepD_reg_2"/>
    <property type="match status" value="1"/>
</dbReference>
<feature type="domain" description="TonB-dependent receptor plug" evidence="7">
    <location>
        <begin position="140"/>
        <end position="236"/>
    </location>
</feature>
<evidence type="ECO:0000256" key="1">
    <source>
        <dbReference type="ARBA" id="ARBA00004442"/>
    </source>
</evidence>
<gene>
    <name evidence="8" type="ORF">VRU48_10535</name>
</gene>
<feature type="chain" id="PRO_5046709102" evidence="5">
    <location>
        <begin position="26"/>
        <end position="930"/>
    </location>
</feature>
<evidence type="ECO:0000313" key="8">
    <source>
        <dbReference type="EMBL" id="MEE1945543.1"/>
    </source>
</evidence>
<proteinExistence type="inferred from homology"/>
<dbReference type="Gene3D" id="2.60.40.1120">
    <property type="entry name" value="Carboxypeptidase-like, regulatory domain"/>
    <property type="match status" value="1"/>
</dbReference>
<keyword evidence="9" id="KW-1185">Reference proteome</keyword>
<dbReference type="SUPFAM" id="SSF56935">
    <property type="entry name" value="Porins"/>
    <property type="match status" value="1"/>
</dbReference>
<keyword evidence="5" id="KW-0732">Signal</keyword>
<dbReference type="InterPro" id="IPR036942">
    <property type="entry name" value="Beta-barrel_TonB_sf"/>
</dbReference>
<dbReference type="InterPro" id="IPR037066">
    <property type="entry name" value="Plug_dom_sf"/>
</dbReference>
<organism evidence="8 9">
    <name type="scientific">Pedobacter albus</name>
    <dbReference type="NCBI Taxonomy" id="3113905"/>
    <lineage>
        <taxon>Bacteria</taxon>
        <taxon>Pseudomonadati</taxon>
        <taxon>Bacteroidota</taxon>
        <taxon>Sphingobacteriia</taxon>
        <taxon>Sphingobacteriales</taxon>
        <taxon>Sphingobacteriaceae</taxon>
        <taxon>Pedobacter</taxon>
    </lineage>
</organism>
<dbReference type="InterPro" id="IPR000531">
    <property type="entry name" value="Beta-barrel_TonB"/>
</dbReference>
<feature type="signal peptide" evidence="5">
    <location>
        <begin position="1"/>
        <end position="25"/>
    </location>
</feature>
<comment type="similarity">
    <text evidence="4">Belongs to the TonB-dependent receptor family.</text>
</comment>
<sequence length="930" mass="103506">MNSQLTLKKALFTLLFLVMGAAVFAQGTGKISGTVSDKKTGETLIGVSVKLAGTTKGVGTDVDGKYVLPGLTEGKHTIEISYVGYATKRITDVEVKSGVTTSLNVVMEEASSQTLKQVVITANFKQESVNSLYAQQKNSSVISDGISSDQIKKSPDKNTSEALRRVSGATIQDNKFVVVRGLSDRYNTATLDNSTLPSTEPNRKAFSFDIVPSNLVDKITISKTATPDLPADFAGGAVQITTKDIPDDNFISFGVGYGYNSQSTFKDFLATSKNALNYLGFDDGSKQLADNFPSRNKILSGLTPARNVGALKSLPNDFTINNNSALPSQNYQFSMGRVKHFKDDSRFGALVSLTYRNSQNIGEDVKRAFYVYDYNDNQYKFSTNLGALANFAYSFGKNKISFKNIYNKNYDDNYTERTGINQGSTTINRFYAYDVMQKSLFKSTLEGEHQVGGKNSKLKWSTSFSNVTNDQPNQLKINYAKALASQNDPSVLYQANITSLGKENTRLFSKLNENIYAGDVNYSTPVKLFNASSTFKAGLGSQYRERTFNARFIGAELHSNDADEMQRIRALPVNQIFSPSLIQSGVYKLNEIGSDVDSYDANSFTNYGYAMLDQKFGEKFRAVYGVRVENYNVQLSNVKKTYVDDTQLDVLPSVNLTYSLTAKSNLRASYYRTLARPEFRELTLSSYYDYELLANQSGNPNLKRTLIDNADLRYEIYPGAGEILSVSAFYKNFNNAIESYRYDVLSTPDISYFNTAKAYSYGVEFEIRKNLGFMGGGQFLKNTTAYANVSLVKSKIKNPEDQNYIDKTRPMVGQSPYVINAGLQHTELNNKLSLNVLYNRIGRRIIQASGITFPSTWEAPRDVIDFQAGYKVIKSRGEIKLNVGDILNQRNTIYFDYNKNKKYETNAGGDETIMSYKPGTNISLSFSYSF</sequence>
<dbReference type="Pfam" id="PF07715">
    <property type="entry name" value="Plug"/>
    <property type="match status" value="1"/>
</dbReference>
<dbReference type="PANTHER" id="PTHR40980:SF5">
    <property type="entry name" value="TONB-DEPENDENT RECEPTOR"/>
    <property type="match status" value="1"/>
</dbReference>
<evidence type="ECO:0000313" key="9">
    <source>
        <dbReference type="Proteomes" id="UP001336835"/>
    </source>
</evidence>
<dbReference type="EMBL" id="JAZDQT010000002">
    <property type="protein sequence ID" value="MEE1945543.1"/>
    <property type="molecule type" value="Genomic_DNA"/>
</dbReference>
<evidence type="ECO:0000256" key="3">
    <source>
        <dbReference type="ARBA" id="ARBA00023237"/>
    </source>
</evidence>
<comment type="subcellular location">
    <subcellularLocation>
        <location evidence="1 4">Cell outer membrane</location>
    </subcellularLocation>
</comment>
<keyword evidence="4" id="KW-0798">TonB box</keyword>
<comment type="caution">
    <text evidence="8">The sequence shown here is derived from an EMBL/GenBank/DDBJ whole genome shotgun (WGS) entry which is preliminary data.</text>
</comment>
<dbReference type="Gene3D" id="2.40.170.20">
    <property type="entry name" value="TonB-dependent receptor, beta-barrel domain"/>
    <property type="match status" value="1"/>
</dbReference>
<keyword evidence="8" id="KW-0675">Receptor</keyword>
<dbReference type="Pfam" id="PF00593">
    <property type="entry name" value="TonB_dep_Rec_b-barrel"/>
    <property type="match status" value="1"/>
</dbReference>
<evidence type="ECO:0000259" key="6">
    <source>
        <dbReference type="Pfam" id="PF00593"/>
    </source>
</evidence>
<evidence type="ECO:0000256" key="4">
    <source>
        <dbReference type="RuleBase" id="RU003357"/>
    </source>
</evidence>
<accession>A0ABU7I7U2</accession>
<evidence type="ECO:0000259" key="7">
    <source>
        <dbReference type="Pfam" id="PF07715"/>
    </source>
</evidence>
<keyword evidence="2 4" id="KW-0472">Membrane</keyword>
<evidence type="ECO:0000256" key="5">
    <source>
        <dbReference type="SAM" id="SignalP"/>
    </source>
</evidence>
<dbReference type="Proteomes" id="UP001336835">
    <property type="component" value="Unassembled WGS sequence"/>
</dbReference>